<accession>A0A0F9JKB2</accession>
<sequence>MRLKEIIAEHLYLIDTSYSPEVKFKEQDSNVRDFYYRAATDVIPQIIAGYLSSKGYLTKLIRGCVRDFINSHEVTLNKENSESLVKRIISNLRNI</sequence>
<reference evidence="1" key="1">
    <citation type="journal article" date="2015" name="Nature">
        <title>Complex archaea that bridge the gap between prokaryotes and eukaryotes.</title>
        <authorList>
            <person name="Spang A."/>
            <person name="Saw J.H."/>
            <person name="Jorgensen S.L."/>
            <person name="Zaremba-Niedzwiedzka K."/>
            <person name="Martijn J."/>
            <person name="Lind A.E."/>
            <person name="van Eijk R."/>
            <person name="Schleper C."/>
            <person name="Guy L."/>
            <person name="Ettema T.J."/>
        </authorList>
    </citation>
    <scope>NUCLEOTIDE SEQUENCE</scope>
</reference>
<comment type="caution">
    <text evidence="1">The sequence shown here is derived from an EMBL/GenBank/DDBJ whole genome shotgun (WGS) entry which is preliminary data.</text>
</comment>
<proteinExistence type="predicted"/>
<evidence type="ECO:0000313" key="1">
    <source>
        <dbReference type="EMBL" id="KKM70073.1"/>
    </source>
</evidence>
<organism evidence="1">
    <name type="scientific">marine sediment metagenome</name>
    <dbReference type="NCBI Taxonomy" id="412755"/>
    <lineage>
        <taxon>unclassified sequences</taxon>
        <taxon>metagenomes</taxon>
        <taxon>ecological metagenomes</taxon>
    </lineage>
</organism>
<name>A0A0F9JKB2_9ZZZZ</name>
<dbReference type="AlphaFoldDB" id="A0A0F9JKB2"/>
<protein>
    <submittedName>
        <fullName evidence="1">Uncharacterized protein</fullName>
    </submittedName>
</protein>
<gene>
    <name evidence="1" type="ORF">LCGC14_1444370</name>
</gene>
<dbReference type="EMBL" id="LAZR01009884">
    <property type="protein sequence ID" value="KKM70073.1"/>
    <property type="molecule type" value="Genomic_DNA"/>
</dbReference>